<accession>A0ABY8FR93</accession>
<dbReference type="Pfam" id="PF12766">
    <property type="entry name" value="Pyridox_oxase_2"/>
    <property type="match status" value="1"/>
</dbReference>
<evidence type="ECO:0000313" key="3">
    <source>
        <dbReference type="Proteomes" id="UP001215827"/>
    </source>
</evidence>
<dbReference type="Gene3D" id="2.30.110.10">
    <property type="entry name" value="Electron Transport, Fmn-binding Protein, Chain A"/>
    <property type="match status" value="1"/>
</dbReference>
<dbReference type="InterPro" id="IPR024624">
    <property type="entry name" value="Pyridox_Oxase_Alr4036_FMN-bd"/>
</dbReference>
<keyword evidence="2" id="KW-0560">Oxidoreductase</keyword>
<dbReference type="Proteomes" id="UP001215827">
    <property type="component" value="Chromosome"/>
</dbReference>
<proteinExistence type="predicted"/>
<dbReference type="EMBL" id="CP121106">
    <property type="protein sequence ID" value="WFL77533.1"/>
    <property type="molecule type" value="Genomic_DNA"/>
</dbReference>
<dbReference type="GO" id="GO:0004733">
    <property type="term" value="F:pyridoxamine phosphate oxidase activity"/>
    <property type="evidence" value="ECO:0007669"/>
    <property type="project" value="UniProtKB-EC"/>
</dbReference>
<feature type="domain" description="Pyridoxamine 5'-phosphate oxidase Alr4036 family FMN-binding" evidence="1">
    <location>
        <begin position="17"/>
        <end position="95"/>
    </location>
</feature>
<dbReference type="EC" id="1.-.-.-" evidence="2"/>
<evidence type="ECO:0000259" key="1">
    <source>
        <dbReference type="Pfam" id="PF12766"/>
    </source>
</evidence>
<keyword evidence="3" id="KW-1185">Reference proteome</keyword>
<protein>
    <submittedName>
        <fullName evidence="2">Pyridoxamine 5'-phosphate oxidase family protein</fullName>
        <ecNumber evidence="2">1.-.-.-</ecNumber>
        <ecNumber evidence="2">1.4.3.5</ecNumber>
    </submittedName>
</protein>
<evidence type="ECO:0000313" key="2">
    <source>
        <dbReference type="EMBL" id="WFL77533.1"/>
    </source>
</evidence>
<dbReference type="SUPFAM" id="SSF50475">
    <property type="entry name" value="FMN-binding split barrel"/>
    <property type="match status" value="1"/>
</dbReference>
<dbReference type="RefSeq" id="WP_278016226.1">
    <property type="nucleotide sequence ID" value="NZ_CP121106.1"/>
</dbReference>
<organism evidence="2 3">
    <name type="scientific">Altererythrobacter arenosus</name>
    <dbReference type="NCBI Taxonomy" id="3032592"/>
    <lineage>
        <taxon>Bacteria</taxon>
        <taxon>Pseudomonadati</taxon>
        <taxon>Pseudomonadota</taxon>
        <taxon>Alphaproteobacteria</taxon>
        <taxon>Sphingomonadales</taxon>
        <taxon>Erythrobacteraceae</taxon>
        <taxon>Altererythrobacter</taxon>
    </lineage>
</organism>
<gene>
    <name evidence="2" type="ORF">P7228_00275</name>
</gene>
<reference evidence="2 3" key="1">
    <citation type="submission" date="2023-03" db="EMBL/GenBank/DDBJ databases">
        <title>Altererythrobacter sp. CAU 1644 isolated from sand.</title>
        <authorList>
            <person name="Kim W."/>
        </authorList>
    </citation>
    <scope>NUCLEOTIDE SEQUENCE [LARGE SCALE GENOMIC DNA]</scope>
    <source>
        <strain evidence="2 3">CAU 1644</strain>
    </source>
</reference>
<dbReference type="EC" id="1.4.3.5" evidence="2"/>
<sequence length="193" mass="21840">MFDTLDAVRDDFTRRIESAATDRHLPMHLAVLSTRDADARVLVLRAFDRDSWTLRFHTDVRSPKCDIIAQHPGVGVLLYDRSAKVQLRIRGEARVETDGPVADAAWEQSTNFARRCYLGDGPGTLAAQMTSGLPPQFEGIEPTDEQLIPARPNFAIIQVEMREIDWFFLSHAGHRRAQFARQGEGWEGRWVAP</sequence>
<dbReference type="InterPro" id="IPR012349">
    <property type="entry name" value="Split_barrel_FMN-bd"/>
</dbReference>
<name>A0ABY8FR93_9SPHN</name>